<organism evidence="3 4">
    <name type="scientific">Litorilinea aerophila</name>
    <dbReference type="NCBI Taxonomy" id="1204385"/>
    <lineage>
        <taxon>Bacteria</taxon>
        <taxon>Bacillati</taxon>
        <taxon>Chloroflexota</taxon>
        <taxon>Caldilineae</taxon>
        <taxon>Caldilineales</taxon>
        <taxon>Caldilineaceae</taxon>
        <taxon>Litorilinea</taxon>
    </lineage>
</organism>
<dbReference type="Pfam" id="PF14559">
    <property type="entry name" value="TPR_19"/>
    <property type="match status" value="1"/>
</dbReference>
<dbReference type="Gene3D" id="1.25.40.10">
    <property type="entry name" value="Tetratricopeptide repeat domain"/>
    <property type="match status" value="1"/>
</dbReference>
<sequence length="326" mass="35963">MAYAVETRTHNPATMLREELDKAERLAVILDGQNIVEFLETLDRIDQMFAELSQTMDLRPESARWQSLLNRLTSKPGTVVSAARKAGGLARLRAQHPPATGLWWHLDAELARRRRTALKRIALTLAAIVVIAGGVIWGLNTFFPPDPNTVLLVDTTSQVQQLVMNQQWEEALQVVKEAQQTLPDEPELLIWESVLAHHLGREEQAQQALARAQERLADQPVQFWLAVGNTRLQAGDLEGAAQAAQQIIAMDPNEPQGYFLMGSVAEAQGDVPTAIQMFDRTSTLAAEQGNPQLEVIAKVRMGNLLQRAVALPTPAGELTNTQTITP</sequence>
<dbReference type="Proteomes" id="UP000317371">
    <property type="component" value="Unassembled WGS sequence"/>
</dbReference>
<dbReference type="InterPro" id="IPR019734">
    <property type="entry name" value="TPR_rpt"/>
</dbReference>
<keyword evidence="4" id="KW-1185">Reference proteome</keyword>
<keyword evidence="2" id="KW-0812">Transmembrane</keyword>
<dbReference type="AlphaFoldDB" id="A0A540VB91"/>
<accession>A0A540VB91</accession>
<reference evidence="3 4" key="1">
    <citation type="submission" date="2019-06" db="EMBL/GenBank/DDBJ databases">
        <title>Genome sequence of Litorilinea aerophila BAA-2444.</title>
        <authorList>
            <person name="Maclea K.S."/>
            <person name="Maurais E.G."/>
            <person name="Iannazzi L.C."/>
        </authorList>
    </citation>
    <scope>NUCLEOTIDE SEQUENCE [LARGE SCALE GENOMIC DNA]</scope>
    <source>
        <strain evidence="3 4">ATCC BAA-2444</strain>
    </source>
</reference>
<keyword evidence="2" id="KW-0472">Membrane</keyword>
<keyword evidence="1" id="KW-0802">TPR repeat</keyword>
<dbReference type="PROSITE" id="PS50005">
    <property type="entry name" value="TPR"/>
    <property type="match status" value="1"/>
</dbReference>
<dbReference type="OrthoDB" id="158874at2"/>
<proteinExistence type="predicted"/>
<dbReference type="InterPro" id="IPR011990">
    <property type="entry name" value="TPR-like_helical_dom_sf"/>
</dbReference>
<protein>
    <submittedName>
        <fullName evidence="3">Tetratricopeptide repeat protein</fullName>
    </submittedName>
</protein>
<gene>
    <name evidence="3" type="ORF">FKZ61_18815</name>
</gene>
<keyword evidence="2" id="KW-1133">Transmembrane helix</keyword>
<dbReference type="RefSeq" id="WP_141611711.1">
    <property type="nucleotide sequence ID" value="NZ_VIGC02000029.1"/>
</dbReference>
<feature type="repeat" description="TPR" evidence="1">
    <location>
        <begin position="221"/>
        <end position="254"/>
    </location>
</feature>
<dbReference type="EMBL" id="VIGC01000029">
    <property type="protein sequence ID" value="TQE94027.1"/>
    <property type="molecule type" value="Genomic_DNA"/>
</dbReference>
<dbReference type="Pfam" id="PF13432">
    <property type="entry name" value="TPR_16"/>
    <property type="match status" value="1"/>
</dbReference>
<name>A0A540VB91_9CHLR</name>
<feature type="transmembrane region" description="Helical" evidence="2">
    <location>
        <begin position="121"/>
        <end position="139"/>
    </location>
</feature>
<dbReference type="InParanoid" id="A0A540VB91"/>
<evidence type="ECO:0000256" key="1">
    <source>
        <dbReference type="PROSITE-ProRule" id="PRU00339"/>
    </source>
</evidence>
<dbReference type="SUPFAM" id="SSF48452">
    <property type="entry name" value="TPR-like"/>
    <property type="match status" value="1"/>
</dbReference>
<evidence type="ECO:0000256" key="2">
    <source>
        <dbReference type="SAM" id="Phobius"/>
    </source>
</evidence>
<comment type="caution">
    <text evidence="3">The sequence shown here is derived from an EMBL/GenBank/DDBJ whole genome shotgun (WGS) entry which is preliminary data.</text>
</comment>
<dbReference type="SMART" id="SM00028">
    <property type="entry name" value="TPR"/>
    <property type="match status" value="2"/>
</dbReference>
<evidence type="ECO:0000313" key="4">
    <source>
        <dbReference type="Proteomes" id="UP000317371"/>
    </source>
</evidence>
<evidence type="ECO:0000313" key="3">
    <source>
        <dbReference type="EMBL" id="TQE94027.1"/>
    </source>
</evidence>